<comment type="caution">
    <text evidence="1">The sequence shown here is derived from an EMBL/GenBank/DDBJ whole genome shotgun (WGS) entry which is preliminary data.</text>
</comment>
<organism evidence="1 2">
    <name type="scientific">Methylobacterium radiotolerans</name>
    <dbReference type="NCBI Taxonomy" id="31998"/>
    <lineage>
        <taxon>Bacteria</taxon>
        <taxon>Pseudomonadati</taxon>
        <taxon>Pseudomonadota</taxon>
        <taxon>Alphaproteobacteria</taxon>
        <taxon>Hyphomicrobiales</taxon>
        <taxon>Methylobacteriaceae</taxon>
        <taxon>Methylobacterium</taxon>
    </lineage>
</organism>
<proteinExistence type="predicted"/>
<sequence>MSASTEIFDTLAPQARAYTRHVHRKTGARVTAEAMLTFLQQAVARYAAGGGVGELTDAVVEDTCRSVTRFCIAMPVRGYSDARQRLFKAMAPKAKEWAKADRRTRRAPVDRDRLRTHLQREAGAFVTVPGQACSDEERTAVVEALTEFFGRMKAVKPPVVRPNRTKDGMRETSCQVQMALNDERKWAEEQGREPSRLSIDALLVRLQTERVVLDGGRTSKGLPGVTRASVRGAVERTLGQPRRAAAIDRLTPTARDLVGALEAELPQGRVSVVELDAVCQRLWAPSRTPEGRRQHVHRLRVAAAAIEEASIGLYVAVVGSHVVVGRGRTLPEAEKLQGVVDRALAPRPGRKGVSVLSRGLVPSRQGLWGTEEGEIAKSVCRVAASQAGHDDVYLALAAAGQDAAADDFSTVWDWAGEPVQHDTLVLANAVEQAAQSYVYGRLSGQASSGVALVRTVVERARDAGLDQAWAAYVAKGSIADRLRRSTNGARERVRRIGAALSRATCPEAWEAAILLDAYSVRPGRRHSYRVVAMPRAPKPVVATAPAPKAQFYPTHVPDAVLSHDMVEEISAHWKVNDVRPAMRAMRAIYMGFDVEDAKSFDLDEFPVPSTVDEVAEGLRRVLRWWKKPELAMVARLDEELKGALRQAIVNSGVALREHGSLAFIYGASIVLVIAHHAGSVDGARRLPRLLAEAEERFRWGLARMAAAAA</sequence>
<dbReference type="EMBL" id="MLBY01000004">
    <property type="protein sequence ID" value="MEE7456824.1"/>
    <property type="molecule type" value="Genomic_DNA"/>
</dbReference>
<gene>
    <name evidence="1" type="ORF">MRSR164_08535</name>
</gene>
<name>A0ABU7T911_9HYPH</name>
<dbReference type="Proteomes" id="UP001349262">
    <property type="component" value="Unassembled WGS sequence"/>
</dbReference>
<protein>
    <submittedName>
        <fullName evidence="1">Uncharacterized protein</fullName>
    </submittedName>
</protein>
<evidence type="ECO:0000313" key="2">
    <source>
        <dbReference type="Proteomes" id="UP001349262"/>
    </source>
</evidence>
<keyword evidence="2" id="KW-1185">Reference proteome</keyword>
<accession>A0ABU7T911</accession>
<reference evidence="1 2" key="1">
    <citation type="journal article" date="2012" name="Genet. Mol. Biol.">
        <title>Analysis of 16S rRNA and mxaF genes revealing insights into Methylobacterium niche-specific plant association.</title>
        <authorList>
            <person name="Dourado M.N."/>
            <person name="Andreote F.D."/>
            <person name="Dini-Andreote F."/>
            <person name="Conti R."/>
            <person name="Araujo J.M."/>
            <person name="Araujo W.L."/>
        </authorList>
    </citation>
    <scope>NUCLEOTIDE SEQUENCE [LARGE SCALE GENOMIC DNA]</scope>
    <source>
        <strain evidence="1 2">SR1.6/4</strain>
    </source>
</reference>
<evidence type="ECO:0000313" key="1">
    <source>
        <dbReference type="EMBL" id="MEE7456824.1"/>
    </source>
</evidence>